<dbReference type="PANTHER" id="PTHR43302:SF5">
    <property type="entry name" value="TRANSPORTER ARSB-RELATED"/>
    <property type="match status" value="1"/>
</dbReference>
<dbReference type="PANTHER" id="PTHR43302">
    <property type="entry name" value="TRANSPORTER ARSB-RELATED"/>
    <property type="match status" value="1"/>
</dbReference>
<keyword evidence="2" id="KW-0813">Transport</keyword>
<feature type="transmembrane region" description="Helical" evidence="7">
    <location>
        <begin position="230"/>
        <end position="246"/>
    </location>
</feature>
<reference evidence="9 10" key="1">
    <citation type="submission" date="2017-07" db="EMBL/GenBank/DDBJ databases">
        <title>Draft whole genome sequences of clinical Proprionibacteriaceae strains.</title>
        <authorList>
            <person name="Bernier A.-M."/>
            <person name="Bernard K."/>
            <person name="Domingo M.-C."/>
        </authorList>
    </citation>
    <scope>NUCLEOTIDE SEQUENCE [LARGE SCALE GENOMIC DNA]</scope>
    <source>
        <strain evidence="9 10">NML 130396</strain>
    </source>
</reference>
<dbReference type="GO" id="GO:0005886">
    <property type="term" value="C:plasma membrane"/>
    <property type="evidence" value="ECO:0007669"/>
    <property type="project" value="UniProtKB-SubCell"/>
</dbReference>
<evidence type="ECO:0000313" key="10">
    <source>
        <dbReference type="Proteomes" id="UP000216311"/>
    </source>
</evidence>
<protein>
    <recommendedName>
        <fullName evidence="8">Citrate transporter-like domain-containing protein</fullName>
    </recommendedName>
</protein>
<organism evidence="9 10">
    <name type="scientific">Enemella dayhoffiae</name>
    <dbReference type="NCBI Taxonomy" id="2016507"/>
    <lineage>
        <taxon>Bacteria</taxon>
        <taxon>Bacillati</taxon>
        <taxon>Actinomycetota</taxon>
        <taxon>Actinomycetes</taxon>
        <taxon>Propionibacteriales</taxon>
        <taxon>Propionibacteriaceae</taxon>
        <taxon>Enemella</taxon>
    </lineage>
</organism>
<evidence type="ECO:0000256" key="4">
    <source>
        <dbReference type="ARBA" id="ARBA00022692"/>
    </source>
</evidence>
<evidence type="ECO:0000256" key="7">
    <source>
        <dbReference type="SAM" id="Phobius"/>
    </source>
</evidence>
<evidence type="ECO:0000256" key="5">
    <source>
        <dbReference type="ARBA" id="ARBA00022989"/>
    </source>
</evidence>
<feature type="transmembrane region" description="Helical" evidence="7">
    <location>
        <begin position="90"/>
        <end position="119"/>
    </location>
</feature>
<feature type="transmembrane region" description="Helical" evidence="7">
    <location>
        <begin position="297"/>
        <end position="318"/>
    </location>
</feature>
<name>A0A255H9S2_9ACTN</name>
<evidence type="ECO:0000256" key="6">
    <source>
        <dbReference type="ARBA" id="ARBA00023136"/>
    </source>
</evidence>
<feature type="transmembrane region" description="Helical" evidence="7">
    <location>
        <begin position="370"/>
        <end position="388"/>
    </location>
</feature>
<proteinExistence type="predicted"/>
<evidence type="ECO:0000256" key="3">
    <source>
        <dbReference type="ARBA" id="ARBA00022475"/>
    </source>
</evidence>
<keyword evidence="3" id="KW-1003">Cell membrane</keyword>
<dbReference type="Proteomes" id="UP000216311">
    <property type="component" value="Unassembled WGS sequence"/>
</dbReference>
<gene>
    <name evidence="9" type="ORF">CGZ93_04405</name>
</gene>
<dbReference type="OrthoDB" id="9774335at2"/>
<dbReference type="AlphaFoldDB" id="A0A255H9S2"/>
<evidence type="ECO:0000256" key="2">
    <source>
        <dbReference type="ARBA" id="ARBA00022448"/>
    </source>
</evidence>
<comment type="caution">
    <text evidence="9">The sequence shown here is derived from an EMBL/GenBank/DDBJ whole genome shotgun (WGS) entry which is preliminary data.</text>
</comment>
<dbReference type="GO" id="GO:0055085">
    <property type="term" value="P:transmembrane transport"/>
    <property type="evidence" value="ECO:0007669"/>
    <property type="project" value="InterPro"/>
</dbReference>
<feature type="transmembrane region" description="Helical" evidence="7">
    <location>
        <begin position="330"/>
        <end position="350"/>
    </location>
</feature>
<keyword evidence="4 7" id="KW-0812">Transmembrane</keyword>
<feature type="domain" description="Citrate transporter-like" evidence="8">
    <location>
        <begin position="24"/>
        <end position="322"/>
    </location>
</feature>
<evidence type="ECO:0000256" key="1">
    <source>
        <dbReference type="ARBA" id="ARBA00004651"/>
    </source>
</evidence>
<accession>A0A255H9S2</accession>
<feature type="transmembrane region" description="Helical" evidence="7">
    <location>
        <begin position="48"/>
        <end position="70"/>
    </location>
</feature>
<dbReference type="EMBL" id="NMVQ01000004">
    <property type="protein sequence ID" value="OYO24347.1"/>
    <property type="molecule type" value="Genomic_DNA"/>
</dbReference>
<keyword evidence="5 7" id="KW-1133">Transmembrane helix</keyword>
<feature type="transmembrane region" description="Helical" evidence="7">
    <location>
        <begin position="169"/>
        <end position="187"/>
    </location>
</feature>
<feature type="transmembrane region" description="Helical" evidence="7">
    <location>
        <begin position="18"/>
        <end position="36"/>
    </location>
</feature>
<evidence type="ECO:0000259" key="8">
    <source>
        <dbReference type="Pfam" id="PF03600"/>
    </source>
</evidence>
<keyword evidence="10" id="KW-1185">Reference proteome</keyword>
<dbReference type="Pfam" id="PF03600">
    <property type="entry name" value="CitMHS"/>
    <property type="match status" value="1"/>
</dbReference>
<comment type="subcellular location">
    <subcellularLocation>
        <location evidence="1">Cell membrane</location>
        <topology evidence="1">Multi-pass membrane protein</topology>
    </subcellularLocation>
</comment>
<feature type="transmembrane region" description="Helical" evidence="7">
    <location>
        <begin position="131"/>
        <end position="149"/>
    </location>
</feature>
<sequence>MPDWADVGQLSRWVRRPLWGWILLGLGWLGIVGGLVPEATAVRVSRLGWPVLLFLVLVKPVADLCAEAGLFRVAADRLARLARGSATALFWLFAALATVTTVLLSLDTTAVLLTPVGLALARRLRLDPRPFAFAAIWIANSASLLLPVSNLTNLMAHQRLGGDFVAASWRAQLGVLAVTALVLGLRWGRRFSGRYRVPAPEPIPDRVLLVVTGSVALALGPLLVAGVPAWLVAAGGLLVVWCAFAVRRHPAAAPRRMARLFPLEVAAGVLGLFWLVAGLGERVAGALPPVEPGVVGQLTVAGIAALAANLLNNLPVFLALEPWAGGGSGLVALLVGVNVGPSVLLWGSLANVLWWQSCRRHGVRVGARRFAAEGLLLVPLAVAVGALLA</sequence>
<evidence type="ECO:0000313" key="9">
    <source>
        <dbReference type="EMBL" id="OYO24347.1"/>
    </source>
</evidence>
<dbReference type="InterPro" id="IPR004680">
    <property type="entry name" value="Cit_transptr-like_dom"/>
</dbReference>
<feature type="transmembrane region" description="Helical" evidence="7">
    <location>
        <begin position="258"/>
        <end position="277"/>
    </location>
</feature>
<keyword evidence="6 7" id="KW-0472">Membrane</keyword>